<gene>
    <name evidence="4" type="ORF">FQ775_01620</name>
</gene>
<evidence type="ECO:0000313" key="4">
    <source>
        <dbReference type="EMBL" id="QDY99173.1"/>
    </source>
</evidence>
<dbReference type="OrthoDB" id="9775455at2"/>
<protein>
    <submittedName>
        <fullName evidence="4">Type II and III secretion system protein family protein</fullName>
    </submittedName>
</protein>
<dbReference type="PANTHER" id="PTHR30332:SF17">
    <property type="entry name" value="TYPE IV PILIATION SYSTEM PROTEIN DR_0774-RELATED"/>
    <property type="match status" value="1"/>
</dbReference>
<evidence type="ECO:0000259" key="3">
    <source>
        <dbReference type="PROSITE" id="PS50914"/>
    </source>
</evidence>
<keyword evidence="5" id="KW-1185">Reference proteome</keyword>
<accession>A0A5B8KUA7</accession>
<dbReference type="Pfam" id="PF00263">
    <property type="entry name" value="Secretin"/>
    <property type="match status" value="1"/>
</dbReference>
<keyword evidence="2" id="KW-0732">Signal</keyword>
<evidence type="ECO:0000313" key="5">
    <source>
        <dbReference type="Proteomes" id="UP000321389"/>
    </source>
</evidence>
<feature type="signal peptide" evidence="2">
    <location>
        <begin position="1"/>
        <end position="27"/>
    </location>
</feature>
<evidence type="ECO:0000256" key="2">
    <source>
        <dbReference type="SAM" id="SignalP"/>
    </source>
</evidence>
<dbReference type="PROSITE" id="PS50914">
    <property type="entry name" value="BON"/>
    <property type="match status" value="1"/>
</dbReference>
<dbReference type="GO" id="GO:0015627">
    <property type="term" value="C:type II protein secretion system complex"/>
    <property type="evidence" value="ECO:0007669"/>
    <property type="project" value="TreeGrafter"/>
</dbReference>
<feature type="chain" id="PRO_5022971745" evidence="2">
    <location>
        <begin position="28"/>
        <end position="482"/>
    </location>
</feature>
<evidence type="ECO:0000256" key="1">
    <source>
        <dbReference type="RuleBase" id="RU004003"/>
    </source>
</evidence>
<dbReference type="InterPro" id="IPR032789">
    <property type="entry name" value="T2SS-T3SS_pil_N"/>
</dbReference>
<dbReference type="AlphaFoldDB" id="A0A5B8KUA7"/>
<dbReference type="Pfam" id="PF13629">
    <property type="entry name" value="T2SS-T3SS_pil_N"/>
    <property type="match status" value="1"/>
</dbReference>
<sequence>MSDRGVIKTRRLRAAAGRFLLALCLSAVPFLGSAEANGDSTSRVVQISASRPATVKVARGKPQTIRTDTPFYEIVIGDPEIANVNPLTDRSFYVLGHKLGTTGIALFNEAKQLVGTVDIEVTLDTNRLATTIRQAVPGAKIKVESANGRLVLSGEAEDAVAADKAQRIASRFSDGEEIINSVDITSSQQVQLNVRFIEINRQIGQELGTALGVSYVGAGGGVSFNSNPNSSSNTPAGRIIAGLVSGGFSVDLAIRALEDKGVARRLAEPNLIARSGEKASFLAGGEFPIPVAQDEDKIVVEYKKYGVGLDFTPQVLADGLVSLEIEPEVSSIDTSASYQIGDIAIPGFIVRRAHTSVDLKSGQSFMIAGLLQTQNDVTTQNVPGLSRLPVLGKLFSSKAYQRRETDLVIIVTPYLVKPIDPSKKPVAATDKTAPASPVDYFLGDQEEARLVDGRRAQAAARVGGVQSAAVASGPGHFLELAE</sequence>
<dbReference type="Pfam" id="PF04972">
    <property type="entry name" value="BON"/>
    <property type="match status" value="1"/>
</dbReference>
<dbReference type="PRINTS" id="PR00811">
    <property type="entry name" value="BCTERIALGSPD"/>
</dbReference>
<proteinExistence type="inferred from homology"/>
<reference evidence="4" key="1">
    <citation type="submission" date="2020-04" db="EMBL/GenBank/DDBJ databases">
        <title>Nitratireductor sp. nov. isolated from mangrove soil.</title>
        <authorList>
            <person name="Ye Y."/>
        </authorList>
    </citation>
    <scope>NUCLEOTIDE SEQUENCE</scope>
    <source>
        <strain evidence="4">SY7</strain>
    </source>
</reference>
<feature type="domain" description="BON" evidence="3">
    <location>
        <begin position="118"/>
        <end position="186"/>
    </location>
</feature>
<dbReference type="InterPro" id="IPR007055">
    <property type="entry name" value="BON_dom"/>
</dbReference>
<dbReference type="KEGG" id="niy:FQ775_01620"/>
<organism evidence="4 5">
    <name type="scientific">Nitratireductor mangrovi</name>
    <dbReference type="NCBI Taxonomy" id="2599600"/>
    <lineage>
        <taxon>Bacteria</taxon>
        <taxon>Pseudomonadati</taxon>
        <taxon>Pseudomonadota</taxon>
        <taxon>Alphaproteobacteria</taxon>
        <taxon>Hyphomicrobiales</taxon>
        <taxon>Phyllobacteriaceae</taxon>
        <taxon>Nitratireductor</taxon>
    </lineage>
</organism>
<dbReference type="GO" id="GO:0009306">
    <property type="term" value="P:protein secretion"/>
    <property type="evidence" value="ECO:0007669"/>
    <property type="project" value="InterPro"/>
</dbReference>
<comment type="similarity">
    <text evidence="1">Belongs to the bacterial secretin family.</text>
</comment>
<dbReference type="PANTHER" id="PTHR30332">
    <property type="entry name" value="PROBABLE GENERAL SECRETION PATHWAY PROTEIN D"/>
    <property type="match status" value="1"/>
</dbReference>
<dbReference type="InterPro" id="IPR050810">
    <property type="entry name" value="Bact_Secretion_Sys_Channel"/>
</dbReference>
<dbReference type="Proteomes" id="UP000321389">
    <property type="component" value="Chromosome"/>
</dbReference>
<dbReference type="EMBL" id="CP042301">
    <property type="protein sequence ID" value="QDY99173.1"/>
    <property type="molecule type" value="Genomic_DNA"/>
</dbReference>
<dbReference type="InterPro" id="IPR004846">
    <property type="entry name" value="T2SS/T3SS_dom"/>
</dbReference>
<dbReference type="InterPro" id="IPR001775">
    <property type="entry name" value="GspD/PilQ"/>
</dbReference>
<name>A0A5B8KUA7_9HYPH</name>